<dbReference type="PROSITE" id="PS50883">
    <property type="entry name" value="EAL"/>
    <property type="match status" value="1"/>
</dbReference>
<sequence>MNHQVSQFKFSPTSPSSNHEMMTAELKAQEDIFLAQQPILDANQNIVAYELLFRSGDHGSCSVNDDMAASATVIINTFSHFGAEKVLGQRRGFINVNTSLLMSDMIELLPRDQVVLELLETVVPSEDVIQRCEQLKAMGFKLALDDFVYTPGFDPLCAMVDFIKLDLMAVDQAQLGAISNKLKRWPAQLLAEKVESMEQFNLCRDLGFSHFQGYYFARPTTLCSKKVDPSKLVLLRLLNQILGDCENAEIEQTFKQQPSLSFNLLRLVNSVAMGLRNPVSSLKQALVILGRSQLQRWIQLLIYTVSDDTSQSSPLLQLAASRGRLIEQLARSQQPGRSDFHDRAFMVGLLSLLDILLGVPMPEILEQLSINEEVKEALLDNGGRLGQLLVLAERLERGNFDAAGSILADVEIPLAVLTAAQLDTFRWVDGLSQAN</sequence>
<evidence type="ECO:0000313" key="4">
    <source>
        <dbReference type="EMBL" id="BCB27568.1"/>
    </source>
</evidence>
<gene>
    <name evidence="4" type="ORF">SKTS_24540</name>
</gene>
<dbReference type="PANTHER" id="PTHR33525:SF4">
    <property type="entry name" value="CYCLIC DI-GMP PHOSPHODIESTERASE CDGJ"/>
    <property type="match status" value="1"/>
</dbReference>
<name>A0A6F8VCX1_9PROT</name>
<keyword evidence="5" id="KW-1185">Reference proteome</keyword>
<dbReference type="InterPro" id="IPR013976">
    <property type="entry name" value="HDOD"/>
</dbReference>
<evidence type="ECO:0000259" key="2">
    <source>
        <dbReference type="PROSITE" id="PS50883"/>
    </source>
</evidence>
<dbReference type="SUPFAM" id="SSF141868">
    <property type="entry name" value="EAL domain-like"/>
    <property type="match status" value="1"/>
</dbReference>
<evidence type="ECO:0000313" key="5">
    <source>
        <dbReference type="Proteomes" id="UP000502260"/>
    </source>
</evidence>
<dbReference type="RefSeq" id="WP_244617329.1">
    <property type="nucleotide sequence ID" value="NZ_AP022853.1"/>
</dbReference>
<dbReference type="KEGG" id="slac:SKTS_24540"/>
<feature type="domain" description="EAL" evidence="2">
    <location>
        <begin position="1"/>
        <end position="233"/>
    </location>
</feature>
<dbReference type="PANTHER" id="PTHR33525">
    <property type="match status" value="1"/>
</dbReference>
<proteinExistence type="predicted"/>
<dbReference type="Gene3D" id="1.10.3210.10">
    <property type="entry name" value="Hypothetical protein af1432"/>
    <property type="match status" value="1"/>
</dbReference>
<dbReference type="PROSITE" id="PS51833">
    <property type="entry name" value="HDOD"/>
    <property type="match status" value="1"/>
</dbReference>
<dbReference type="Pfam" id="PF00563">
    <property type="entry name" value="EAL"/>
    <property type="match status" value="1"/>
</dbReference>
<dbReference type="CDD" id="cd01948">
    <property type="entry name" value="EAL"/>
    <property type="match status" value="1"/>
</dbReference>
<dbReference type="InterPro" id="IPR052340">
    <property type="entry name" value="RNase_Y/CdgJ"/>
</dbReference>
<evidence type="ECO:0000259" key="3">
    <source>
        <dbReference type="PROSITE" id="PS51833"/>
    </source>
</evidence>
<dbReference type="InterPro" id="IPR014408">
    <property type="entry name" value="dGMP_Pdiesterase_EAL/HD-GYP"/>
</dbReference>
<feature type="domain" description="HDOD" evidence="3">
    <location>
        <begin position="227"/>
        <end position="416"/>
    </location>
</feature>
<protein>
    <submittedName>
        <fullName evidence="4">Cyclic diguanylate phosphodiesterase</fullName>
    </submittedName>
</protein>
<dbReference type="Proteomes" id="UP000502260">
    <property type="component" value="Chromosome"/>
</dbReference>
<dbReference type="Gene3D" id="3.20.20.450">
    <property type="entry name" value="EAL domain"/>
    <property type="match status" value="1"/>
</dbReference>
<dbReference type="Pfam" id="PF08668">
    <property type="entry name" value="HDOD"/>
    <property type="match status" value="1"/>
</dbReference>
<dbReference type="InterPro" id="IPR001633">
    <property type="entry name" value="EAL_dom"/>
</dbReference>
<reference evidence="5" key="1">
    <citation type="submission" date="2020-03" db="EMBL/GenBank/DDBJ databases">
        <title>Complete genome sequence of sulfur-oxidizing bacterium skT11.</title>
        <authorList>
            <person name="Kanda M."/>
            <person name="Kojima H."/>
            <person name="Fukui M."/>
        </authorList>
    </citation>
    <scope>NUCLEOTIDE SEQUENCE [LARGE SCALE GENOMIC DNA]</scope>
    <source>
        <strain evidence="5">skT11</strain>
    </source>
</reference>
<evidence type="ECO:0000256" key="1">
    <source>
        <dbReference type="SAM" id="MobiDB-lite"/>
    </source>
</evidence>
<dbReference type="PIRSF" id="PIRSF003180">
    <property type="entry name" value="DiGMPpdiest_YuxH"/>
    <property type="match status" value="1"/>
</dbReference>
<organism evidence="4 5">
    <name type="scientific">Sulfurimicrobium lacus</name>
    <dbReference type="NCBI Taxonomy" id="2715678"/>
    <lineage>
        <taxon>Bacteria</taxon>
        <taxon>Pseudomonadati</taxon>
        <taxon>Pseudomonadota</taxon>
        <taxon>Betaproteobacteria</taxon>
        <taxon>Nitrosomonadales</taxon>
        <taxon>Sulfuricellaceae</taxon>
        <taxon>Sulfurimicrobium</taxon>
    </lineage>
</organism>
<dbReference type="EMBL" id="AP022853">
    <property type="protein sequence ID" value="BCB27568.1"/>
    <property type="molecule type" value="Genomic_DNA"/>
</dbReference>
<dbReference type="SUPFAM" id="SSF109604">
    <property type="entry name" value="HD-domain/PDEase-like"/>
    <property type="match status" value="1"/>
</dbReference>
<dbReference type="SMART" id="SM00052">
    <property type="entry name" value="EAL"/>
    <property type="match status" value="1"/>
</dbReference>
<accession>A0A6F8VCX1</accession>
<feature type="region of interest" description="Disordered" evidence="1">
    <location>
        <begin position="1"/>
        <end position="20"/>
    </location>
</feature>
<dbReference type="AlphaFoldDB" id="A0A6F8VCX1"/>
<dbReference type="InterPro" id="IPR035919">
    <property type="entry name" value="EAL_sf"/>
</dbReference>